<sequence length="472" mass="52026">MTQRGSAVALLAISIGSSVHLSRPLQWSSIEPSSGRKRLYRHRQYGVLNPAPCESTTMCRRGCSARDADRCFLCMSSTDPSFDASTSGVSSIHAPSQNTNGNDRVQAAINQFISTLKSSLDNQTFISFTLKGPSAPRPRKILNADSKEQLAKQKEDLRGKYKSITGRLVLLQDKKKRKKSADHNTGGILFLQANIKYHLATDMAHNWKVGTDESNLDEVENGLNKIFSSATGIHSDKDLLSEWGAPQHVNGELGILHGELVTAQGAYKLVLHPIHKATFALSKEKLSLSKPGNALAMNALAHDQQKIVPISPTSLFLQKLGVTDSNGKPVHGMSSKLRQCQKFVEIVGKLIDDSVVASSRGSLNHQEGIVHPTAVRVIDMGCGRGYLTFSLHSYLCSKYLSSTRRKIVSVQTQGIDRRPKLIQEINGIAHDLGGEFNSLNFIEGTIENTQPDLFKGQRAYSKWRRCFGFRYR</sequence>
<dbReference type="InterPro" id="IPR025714">
    <property type="entry name" value="Methyltranfer_dom"/>
</dbReference>
<name>A0ABD3NX51_9STRA</name>
<gene>
    <name evidence="2" type="ORF">HJC23_011819</name>
</gene>
<evidence type="ECO:0000313" key="2">
    <source>
        <dbReference type="EMBL" id="KAL3780023.1"/>
    </source>
</evidence>
<protein>
    <recommendedName>
        <fullName evidence="1">Methyltransferase domain-containing protein</fullName>
    </recommendedName>
</protein>
<comment type="caution">
    <text evidence="2">The sequence shown here is derived from an EMBL/GenBank/DDBJ whole genome shotgun (WGS) entry which is preliminary data.</text>
</comment>
<evidence type="ECO:0000313" key="3">
    <source>
        <dbReference type="Proteomes" id="UP001516023"/>
    </source>
</evidence>
<dbReference type="PANTHER" id="PTHR13369">
    <property type="match status" value="1"/>
</dbReference>
<dbReference type="InterPro" id="IPR029063">
    <property type="entry name" value="SAM-dependent_MTases_sf"/>
</dbReference>
<proteinExistence type="predicted"/>
<organism evidence="2 3">
    <name type="scientific">Cyclotella cryptica</name>
    <dbReference type="NCBI Taxonomy" id="29204"/>
    <lineage>
        <taxon>Eukaryota</taxon>
        <taxon>Sar</taxon>
        <taxon>Stramenopiles</taxon>
        <taxon>Ochrophyta</taxon>
        <taxon>Bacillariophyta</taxon>
        <taxon>Coscinodiscophyceae</taxon>
        <taxon>Thalassiosirophycidae</taxon>
        <taxon>Stephanodiscales</taxon>
        <taxon>Stephanodiscaceae</taxon>
        <taxon>Cyclotella</taxon>
    </lineage>
</organism>
<evidence type="ECO:0000259" key="1">
    <source>
        <dbReference type="Pfam" id="PF13679"/>
    </source>
</evidence>
<dbReference type="PANTHER" id="PTHR13369:SF3">
    <property type="entry name" value="METHYLTRANSFERASE DOMAIN-CONTAINING PROTEIN"/>
    <property type="match status" value="1"/>
</dbReference>
<dbReference type="Pfam" id="PF13679">
    <property type="entry name" value="Methyltransf_32"/>
    <property type="match status" value="1"/>
</dbReference>
<keyword evidence="3" id="KW-1185">Reference proteome</keyword>
<dbReference type="Proteomes" id="UP001516023">
    <property type="component" value="Unassembled WGS sequence"/>
</dbReference>
<accession>A0ABD3NX51</accession>
<feature type="domain" description="Methyltransferase" evidence="1">
    <location>
        <begin position="336"/>
        <end position="450"/>
    </location>
</feature>
<dbReference type="SUPFAM" id="SSF53335">
    <property type="entry name" value="S-adenosyl-L-methionine-dependent methyltransferases"/>
    <property type="match status" value="1"/>
</dbReference>
<dbReference type="EMBL" id="JABMIG020000365">
    <property type="protein sequence ID" value="KAL3780023.1"/>
    <property type="molecule type" value="Genomic_DNA"/>
</dbReference>
<reference evidence="2 3" key="1">
    <citation type="journal article" date="2020" name="G3 (Bethesda)">
        <title>Improved Reference Genome for Cyclotella cryptica CCMP332, a Model for Cell Wall Morphogenesis, Salinity Adaptation, and Lipid Production in Diatoms (Bacillariophyta).</title>
        <authorList>
            <person name="Roberts W.R."/>
            <person name="Downey K.M."/>
            <person name="Ruck E.C."/>
            <person name="Traller J.C."/>
            <person name="Alverson A.J."/>
        </authorList>
    </citation>
    <scope>NUCLEOTIDE SEQUENCE [LARGE SCALE GENOMIC DNA]</scope>
    <source>
        <strain evidence="2 3">CCMP332</strain>
    </source>
</reference>
<dbReference type="AlphaFoldDB" id="A0ABD3NX51"/>